<accession>A0A7W5CI59</accession>
<gene>
    <name evidence="5" type="ORF">FHS07_000993</name>
</gene>
<proteinExistence type="predicted"/>
<evidence type="ECO:0000256" key="2">
    <source>
        <dbReference type="ARBA" id="ARBA00022679"/>
    </source>
</evidence>
<evidence type="ECO:0000259" key="4">
    <source>
        <dbReference type="Pfam" id="PF13439"/>
    </source>
</evidence>
<evidence type="ECO:0000256" key="1">
    <source>
        <dbReference type="ARBA" id="ARBA00022676"/>
    </source>
</evidence>
<evidence type="ECO:0000313" key="6">
    <source>
        <dbReference type="Proteomes" id="UP000543579"/>
    </source>
</evidence>
<evidence type="ECO:0000259" key="3">
    <source>
        <dbReference type="Pfam" id="PF00534"/>
    </source>
</evidence>
<dbReference type="CDD" id="cd03809">
    <property type="entry name" value="GT4_MtfB-like"/>
    <property type="match status" value="1"/>
</dbReference>
<dbReference type="RefSeq" id="WP_183418742.1">
    <property type="nucleotide sequence ID" value="NZ_JACHXY010000001.1"/>
</dbReference>
<dbReference type="InterPro" id="IPR028098">
    <property type="entry name" value="Glyco_trans_4-like_N"/>
</dbReference>
<feature type="domain" description="Glycosyl transferase family 1" evidence="3">
    <location>
        <begin position="190"/>
        <end position="344"/>
    </location>
</feature>
<dbReference type="Proteomes" id="UP000543579">
    <property type="component" value="Unassembled WGS sequence"/>
</dbReference>
<dbReference type="PANTHER" id="PTHR46401:SF2">
    <property type="entry name" value="GLYCOSYLTRANSFERASE WBBK-RELATED"/>
    <property type="match status" value="1"/>
</dbReference>
<keyword evidence="2 5" id="KW-0808">Transferase</keyword>
<comment type="caution">
    <text evidence="5">The sequence shown here is derived from an EMBL/GenBank/DDBJ whole genome shotgun (WGS) entry which is preliminary data.</text>
</comment>
<dbReference type="Pfam" id="PF13439">
    <property type="entry name" value="Glyco_transf_4"/>
    <property type="match status" value="1"/>
</dbReference>
<feature type="domain" description="Glycosyltransferase subfamily 4-like N-terminal" evidence="4">
    <location>
        <begin position="20"/>
        <end position="173"/>
    </location>
</feature>
<dbReference type="GO" id="GO:0009103">
    <property type="term" value="P:lipopolysaccharide biosynthetic process"/>
    <property type="evidence" value="ECO:0007669"/>
    <property type="project" value="TreeGrafter"/>
</dbReference>
<organism evidence="5 6">
    <name type="scientific">Microbacterium proteolyticum</name>
    <dbReference type="NCBI Taxonomy" id="1572644"/>
    <lineage>
        <taxon>Bacteria</taxon>
        <taxon>Bacillati</taxon>
        <taxon>Actinomycetota</taxon>
        <taxon>Actinomycetes</taxon>
        <taxon>Micrococcales</taxon>
        <taxon>Microbacteriaceae</taxon>
        <taxon>Microbacterium</taxon>
    </lineage>
</organism>
<dbReference type="EMBL" id="JACHXY010000001">
    <property type="protein sequence ID" value="MBB3157309.1"/>
    <property type="molecule type" value="Genomic_DNA"/>
</dbReference>
<reference evidence="5 6" key="1">
    <citation type="submission" date="2020-08" db="EMBL/GenBank/DDBJ databases">
        <title>Genomic Encyclopedia of Type Strains, Phase III (KMG-III): the genomes of soil and plant-associated and newly described type strains.</title>
        <authorList>
            <person name="Whitman W."/>
        </authorList>
    </citation>
    <scope>NUCLEOTIDE SEQUENCE [LARGE SCALE GENOMIC DNA]</scope>
    <source>
        <strain evidence="5 6">CECT 8356</strain>
    </source>
</reference>
<keyword evidence="1" id="KW-0328">Glycosyltransferase</keyword>
<evidence type="ECO:0000313" key="5">
    <source>
        <dbReference type="EMBL" id="MBB3157309.1"/>
    </source>
</evidence>
<dbReference type="SUPFAM" id="SSF53756">
    <property type="entry name" value="UDP-Glycosyltransferase/glycogen phosphorylase"/>
    <property type="match status" value="1"/>
</dbReference>
<dbReference type="PANTHER" id="PTHR46401">
    <property type="entry name" value="GLYCOSYLTRANSFERASE WBBK-RELATED"/>
    <property type="match status" value="1"/>
</dbReference>
<name>A0A7W5CI59_9MICO</name>
<dbReference type="Gene3D" id="3.40.50.2000">
    <property type="entry name" value="Glycogen Phosphorylase B"/>
    <property type="match status" value="2"/>
</dbReference>
<dbReference type="GO" id="GO:0016757">
    <property type="term" value="F:glycosyltransferase activity"/>
    <property type="evidence" value="ECO:0007669"/>
    <property type="project" value="UniProtKB-KW"/>
</dbReference>
<sequence length="367" mass="40846">MDAPLKHIVIDARSMFTSTGRYTRNLIEHLETLDQEHRYTIVLPRAHYDQWNPRSALFSKVATDTPYFSWREQTGFARELRNLQPDLVHFAMPQQPLYVGAPRVTTFHDMTLLKIRNHKKHWAVSLAKRAIGVAAFAAIAHRSRVNLVDSVYSGRDLIAYTRASASSVTLTYPAADSITEPPHPVPVPFERFVLYVGTQVPYKNLSRLISAVAALRAADASIGLVVAGKIDGDGALLAKNLDERSRAGVHFAGFVSDAELRWLYENAAVYAFPSFYEGFGLPGLEAMRHGCAVVSSNATCLPEVYGDAAVYFDPSRVSEIGAALSQVLADPEIAAGLRERGRRRAEMYSWRFMALRTLDSYRDALAR</sequence>
<protein>
    <submittedName>
        <fullName evidence="5">Glycosyltransferase involved in cell wall biosynthesis</fullName>
    </submittedName>
</protein>
<dbReference type="AlphaFoldDB" id="A0A7W5CI59"/>
<dbReference type="Pfam" id="PF00534">
    <property type="entry name" value="Glycos_transf_1"/>
    <property type="match status" value="1"/>
</dbReference>
<dbReference type="InterPro" id="IPR001296">
    <property type="entry name" value="Glyco_trans_1"/>
</dbReference>